<dbReference type="SUPFAM" id="SSF47384">
    <property type="entry name" value="Homodimeric domain of signal transducing histidine kinase"/>
    <property type="match status" value="1"/>
</dbReference>
<dbReference type="InterPro" id="IPR036097">
    <property type="entry name" value="HisK_dim/P_sf"/>
</dbReference>
<dbReference type="InterPro" id="IPR001789">
    <property type="entry name" value="Sig_transdc_resp-reg_receiver"/>
</dbReference>
<protein>
    <recommendedName>
        <fullName evidence="10">Virulence sensor protein BvgS</fullName>
        <ecNumber evidence="2">2.7.13.3</ecNumber>
    </recommendedName>
</protein>
<dbReference type="EC" id="2.7.13.3" evidence="2"/>
<dbReference type="SMART" id="SM00387">
    <property type="entry name" value="HATPase_c"/>
    <property type="match status" value="1"/>
</dbReference>
<dbReference type="SUPFAM" id="SSF52172">
    <property type="entry name" value="CheY-like"/>
    <property type="match status" value="1"/>
</dbReference>
<proteinExistence type="predicted"/>
<keyword evidence="6" id="KW-0418">Kinase</keyword>
<dbReference type="SUPFAM" id="SSF55874">
    <property type="entry name" value="ATPase domain of HSP90 chaperone/DNA topoisomerase II/histidine kinase"/>
    <property type="match status" value="1"/>
</dbReference>
<dbReference type="SMART" id="SM00448">
    <property type="entry name" value="REC"/>
    <property type="match status" value="1"/>
</dbReference>
<accession>A0A7U4P3X3</accession>
<dbReference type="InterPro" id="IPR003661">
    <property type="entry name" value="HisK_dim/P_dom"/>
</dbReference>
<dbReference type="CDD" id="cd16922">
    <property type="entry name" value="HATPase_EvgS-ArcB-TorS-like"/>
    <property type="match status" value="1"/>
</dbReference>
<evidence type="ECO:0000256" key="4">
    <source>
        <dbReference type="ARBA" id="ARBA00022679"/>
    </source>
</evidence>
<keyword evidence="8" id="KW-0843">Virulence</keyword>
<dbReference type="SMART" id="SM00388">
    <property type="entry name" value="HisKA"/>
    <property type="match status" value="1"/>
</dbReference>
<keyword evidence="5" id="KW-0732">Signal</keyword>
<dbReference type="GO" id="GO:0005886">
    <property type="term" value="C:plasma membrane"/>
    <property type="evidence" value="ECO:0007669"/>
    <property type="project" value="TreeGrafter"/>
</dbReference>
<dbReference type="Pfam" id="PF00512">
    <property type="entry name" value="HisKA"/>
    <property type="match status" value="1"/>
</dbReference>
<evidence type="ECO:0000256" key="6">
    <source>
        <dbReference type="ARBA" id="ARBA00022777"/>
    </source>
</evidence>
<evidence type="ECO:0000313" key="11">
    <source>
        <dbReference type="EMBL" id="QPS42254.1"/>
    </source>
</evidence>
<keyword evidence="3" id="KW-0597">Phosphoprotein</keyword>
<dbReference type="Gene3D" id="1.10.287.130">
    <property type="match status" value="1"/>
</dbReference>
<dbReference type="RefSeq" id="WP_006026884.1">
    <property type="nucleotide sequence ID" value="NZ_CM003626.1"/>
</dbReference>
<dbReference type="FunFam" id="3.30.565.10:FF:000010">
    <property type="entry name" value="Sensor histidine kinase RcsC"/>
    <property type="match status" value="1"/>
</dbReference>
<dbReference type="CDD" id="cd17546">
    <property type="entry name" value="REC_hyHK_CKI1_RcsC-like"/>
    <property type="match status" value="1"/>
</dbReference>
<dbReference type="KEGG" id="bhg:I6G56_11485"/>
<keyword evidence="4" id="KW-0808">Transferase</keyword>
<gene>
    <name evidence="11" type="ORF">I6G56_11485</name>
</gene>
<dbReference type="EMBL" id="CP065686">
    <property type="protein sequence ID" value="QPS42254.1"/>
    <property type="molecule type" value="Genomic_DNA"/>
</dbReference>
<dbReference type="InterPro" id="IPR036890">
    <property type="entry name" value="HATPase_C_sf"/>
</dbReference>
<organism evidence="11 12">
    <name type="scientific">Burkholderia humptydooensis</name>
    <dbReference type="NCBI Taxonomy" id="430531"/>
    <lineage>
        <taxon>Bacteria</taxon>
        <taxon>Pseudomonadati</taxon>
        <taxon>Pseudomonadota</taxon>
        <taxon>Betaproteobacteria</taxon>
        <taxon>Burkholderiales</taxon>
        <taxon>Burkholderiaceae</taxon>
        <taxon>Burkholderia</taxon>
        <taxon>pseudomallei group</taxon>
    </lineage>
</organism>
<dbReference type="PANTHER" id="PTHR43047">
    <property type="entry name" value="TWO-COMPONENT HISTIDINE PROTEIN KINASE"/>
    <property type="match status" value="1"/>
</dbReference>
<dbReference type="CDD" id="cd00082">
    <property type="entry name" value="HisKA"/>
    <property type="match status" value="1"/>
</dbReference>
<accession>A0A7T2TYM3</accession>
<evidence type="ECO:0000256" key="5">
    <source>
        <dbReference type="ARBA" id="ARBA00022729"/>
    </source>
</evidence>
<dbReference type="GO" id="GO:0000155">
    <property type="term" value="F:phosphorelay sensor kinase activity"/>
    <property type="evidence" value="ECO:0007669"/>
    <property type="project" value="InterPro"/>
</dbReference>
<evidence type="ECO:0000256" key="2">
    <source>
        <dbReference type="ARBA" id="ARBA00012438"/>
    </source>
</evidence>
<dbReference type="PRINTS" id="PR00344">
    <property type="entry name" value="BCTRLSENSOR"/>
</dbReference>
<dbReference type="AlphaFoldDB" id="A0A7U4P3X3"/>
<evidence type="ECO:0000256" key="10">
    <source>
        <dbReference type="ARBA" id="ARBA00070152"/>
    </source>
</evidence>
<dbReference type="InterPro" id="IPR011006">
    <property type="entry name" value="CheY-like_superfamily"/>
</dbReference>
<dbReference type="Proteomes" id="UP000594943">
    <property type="component" value="Chromosome 1"/>
</dbReference>
<evidence type="ECO:0000256" key="3">
    <source>
        <dbReference type="ARBA" id="ARBA00022553"/>
    </source>
</evidence>
<dbReference type="InterPro" id="IPR004358">
    <property type="entry name" value="Sig_transdc_His_kin-like_C"/>
</dbReference>
<evidence type="ECO:0000256" key="9">
    <source>
        <dbReference type="ARBA" id="ARBA00058004"/>
    </source>
</evidence>
<evidence type="ECO:0000256" key="8">
    <source>
        <dbReference type="ARBA" id="ARBA00023026"/>
    </source>
</evidence>
<dbReference type="InterPro" id="IPR005467">
    <property type="entry name" value="His_kinase_dom"/>
</dbReference>
<name>A0A7U4P3X3_9BURK</name>
<dbReference type="PROSITE" id="PS50110">
    <property type="entry name" value="RESPONSE_REGULATORY"/>
    <property type="match status" value="1"/>
</dbReference>
<evidence type="ECO:0000256" key="1">
    <source>
        <dbReference type="ARBA" id="ARBA00000085"/>
    </source>
</evidence>
<evidence type="ECO:0000256" key="7">
    <source>
        <dbReference type="ARBA" id="ARBA00023012"/>
    </source>
</evidence>
<dbReference type="Pfam" id="PF02518">
    <property type="entry name" value="HATPase_c"/>
    <property type="match status" value="1"/>
</dbReference>
<dbReference type="Gene3D" id="3.40.50.2300">
    <property type="match status" value="1"/>
</dbReference>
<dbReference type="GO" id="GO:0009927">
    <property type="term" value="F:histidine phosphotransfer kinase activity"/>
    <property type="evidence" value="ECO:0007669"/>
    <property type="project" value="TreeGrafter"/>
</dbReference>
<dbReference type="Gene3D" id="3.30.565.10">
    <property type="entry name" value="Histidine kinase-like ATPase, C-terminal domain"/>
    <property type="match status" value="1"/>
</dbReference>
<dbReference type="Pfam" id="PF00072">
    <property type="entry name" value="Response_reg"/>
    <property type="match status" value="1"/>
</dbReference>
<reference evidence="11 12" key="1">
    <citation type="submission" date="2020-12" db="EMBL/GenBank/DDBJ databases">
        <title>FDA dAtabase for Regulatory Grade micrObial Sequences (FDA-ARGOS): Supporting development and validation of Infectious Disease Dx tests.</title>
        <authorList>
            <person name="Nelson B."/>
            <person name="Plummer A."/>
            <person name="Tallon L."/>
            <person name="Sadzewicz L."/>
            <person name="Zhao X."/>
            <person name="Boylan J."/>
            <person name="Ott S."/>
            <person name="Bowen H."/>
            <person name="Vavikolanu K."/>
            <person name="Mehta A."/>
            <person name="Aluvathingal J."/>
            <person name="Nadendla S."/>
            <person name="Myers T."/>
            <person name="Yan Y."/>
            <person name="Sichtig H."/>
        </authorList>
    </citation>
    <scope>NUCLEOTIDE SEQUENCE [LARGE SCALE GENOMIC DNA]</scope>
    <source>
        <strain evidence="11 12">FDAARGOS_899</strain>
    </source>
</reference>
<keyword evidence="7" id="KW-0902">Two-component regulatory system</keyword>
<comment type="catalytic activity">
    <reaction evidence="1">
        <text>ATP + protein L-histidine = ADP + protein N-phospho-L-histidine.</text>
        <dbReference type="EC" id="2.7.13.3"/>
    </reaction>
</comment>
<evidence type="ECO:0000313" key="12">
    <source>
        <dbReference type="Proteomes" id="UP000594943"/>
    </source>
</evidence>
<dbReference type="InterPro" id="IPR003594">
    <property type="entry name" value="HATPase_dom"/>
</dbReference>
<comment type="function">
    <text evidence="9">Member of the two-component regulatory system BvgS/BvgA. Phosphorylates BvgA via a four-step phosphorelay in response to environmental signals.</text>
</comment>
<dbReference type="PANTHER" id="PTHR43047:SF72">
    <property type="entry name" value="OSMOSENSING HISTIDINE PROTEIN KINASE SLN1"/>
    <property type="match status" value="1"/>
</dbReference>
<sequence length="609" mass="66982">MKSSPIGSIRLYLVLTLLMVAAMSSAIYCYSNLFSERSFLALVGTQEDYASSTAQFETRLADFELLLYRKDWGCLSECKDLKSEFDILESKFFVLSNRSESTRLLYAEQGYDERIERIRTLFADVGRIMELPGMTQKSLTEVAEKIRLIRIEALNLSALAAHAEAKQRDRTYRIFLKNRTIILIGVSIIISSVAIIGFITIFNIQQSRKTIRQQAQALAAERRATAAASEAVRAKNAFLGAIGHELRTPLQSITSAIDVISGARIALEHTDTIKRLELAAMQIESQMRDLTDYARLDSGKLELRNSDFRLAPIVTATATEAVSLIGRKPVRLICENHGIDDVCLHSDAARIRQIMTNLLSNAIKNTRAGSVKLSCELAPGAQGGRLRLRVEDTGTGIPADKLDHIFHPFTQIDHGQTNIHDGAGMGLSIVKGLVDLFGGGIGVRSEVGKGSVFTVDLPVRISRVAAGPGAGGDDPAQAEDGGVFSTPHHVLVVDDNKSALSSFSSLLEQIGCTCEPCDSAERAMQKLMRRPYDVLLLDLHMPERDGISVAKELRLTRGPNYRIPVVGVSAHAPELLTEEQMALFDDYLMKPVRREILFRTLKRLVSVSG</sequence>
<dbReference type="PROSITE" id="PS50109">
    <property type="entry name" value="HIS_KIN"/>
    <property type="match status" value="1"/>
</dbReference>